<dbReference type="InterPro" id="IPR000772">
    <property type="entry name" value="Ricin_B_lectin"/>
</dbReference>
<dbReference type="EMBL" id="VXIS01000087">
    <property type="protein sequence ID" value="KAA8906648.1"/>
    <property type="molecule type" value="Genomic_DNA"/>
</dbReference>
<dbReference type="Gene3D" id="3.30.460.70">
    <property type="match status" value="1"/>
</dbReference>
<dbReference type="SUPFAM" id="SSF50370">
    <property type="entry name" value="Ricin B-like lectins"/>
    <property type="match status" value="1"/>
</dbReference>
<dbReference type="InterPro" id="IPR040600">
    <property type="entry name" value="Agglutinin_C"/>
</dbReference>
<dbReference type="SUPFAM" id="SSF54001">
    <property type="entry name" value="Cysteine proteinases"/>
    <property type="match status" value="1"/>
</dbReference>
<proteinExistence type="predicted"/>
<dbReference type="Proteomes" id="UP000326924">
    <property type="component" value="Unassembled WGS sequence"/>
</dbReference>
<dbReference type="GO" id="GO:0030246">
    <property type="term" value="F:carbohydrate binding"/>
    <property type="evidence" value="ECO:0007669"/>
    <property type="project" value="UniProtKB-KW"/>
</dbReference>
<organism evidence="3 4">
    <name type="scientific">Sphaerosporella brunnea</name>
    <dbReference type="NCBI Taxonomy" id="1250544"/>
    <lineage>
        <taxon>Eukaryota</taxon>
        <taxon>Fungi</taxon>
        <taxon>Dikarya</taxon>
        <taxon>Ascomycota</taxon>
        <taxon>Pezizomycotina</taxon>
        <taxon>Pezizomycetes</taxon>
        <taxon>Pezizales</taxon>
        <taxon>Pyronemataceae</taxon>
        <taxon>Sphaerosporella</taxon>
    </lineage>
</organism>
<dbReference type="InParanoid" id="A0A5J5EXK1"/>
<keyword evidence="4" id="KW-1185">Reference proteome</keyword>
<dbReference type="OrthoDB" id="2131701at2759"/>
<feature type="domain" description="Ricin B lectin" evidence="1">
    <location>
        <begin position="49"/>
        <end position="137"/>
    </location>
</feature>
<evidence type="ECO:0000259" key="2">
    <source>
        <dbReference type="Pfam" id="PF18021"/>
    </source>
</evidence>
<dbReference type="InterPro" id="IPR038765">
    <property type="entry name" value="Papain-like_cys_pep_sf"/>
</dbReference>
<protein>
    <submittedName>
        <fullName evidence="3">Polyporus squamosus lectin</fullName>
    </submittedName>
</protein>
<evidence type="ECO:0000313" key="4">
    <source>
        <dbReference type="Proteomes" id="UP000326924"/>
    </source>
</evidence>
<accession>A0A5J5EXK1</accession>
<gene>
    <name evidence="3" type="ORF">FN846DRAFT_712387</name>
</gene>
<feature type="domain" description="Agglutinin C-terminal" evidence="2">
    <location>
        <begin position="183"/>
        <end position="275"/>
    </location>
</feature>
<dbReference type="PROSITE" id="PS50231">
    <property type="entry name" value="RICIN_B_LECTIN"/>
    <property type="match status" value="1"/>
</dbReference>
<dbReference type="Pfam" id="PF14200">
    <property type="entry name" value="RicinB_lectin_2"/>
    <property type="match status" value="1"/>
</dbReference>
<name>A0A5J5EXK1_9PEZI</name>
<evidence type="ECO:0000259" key="1">
    <source>
        <dbReference type="Pfam" id="PF14200"/>
    </source>
</evidence>
<evidence type="ECO:0000313" key="3">
    <source>
        <dbReference type="EMBL" id="KAA8906648.1"/>
    </source>
</evidence>
<dbReference type="InterPro" id="IPR035992">
    <property type="entry name" value="Ricin_B-like_lectins"/>
</dbReference>
<dbReference type="CDD" id="cd23416">
    <property type="entry name" value="beta-trefoil_Ricin_MOA-like"/>
    <property type="match status" value="1"/>
</dbReference>
<dbReference type="Gene3D" id="2.80.10.50">
    <property type="match status" value="1"/>
</dbReference>
<reference evidence="3 4" key="1">
    <citation type="submission" date="2019-09" db="EMBL/GenBank/DDBJ databases">
        <title>Draft genome of the ectomycorrhizal ascomycete Sphaerosporella brunnea.</title>
        <authorList>
            <consortium name="DOE Joint Genome Institute"/>
            <person name="Benucci G.M."/>
            <person name="Marozzi G."/>
            <person name="Antonielli L."/>
            <person name="Sanchez S."/>
            <person name="Marco P."/>
            <person name="Wang X."/>
            <person name="Falini L.B."/>
            <person name="Barry K."/>
            <person name="Haridas S."/>
            <person name="Lipzen A."/>
            <person name="Labutti K."/>
            <person name="Grigoriev I.V."/>
            <person name="Murat C."/>
            <person name="Martin F."/>
            <person name="Albertini E."/>
            <person name="Donnini D."/>
            <person name="Bonito G."/>
        </authorList>
    </citation>
    <scope>NUCLEOTIDE SEQUENCE [LARGE SCALE GENOMIC DNA]</scope>
    <source>
        <strain evidence="3 4">Sb_GMNB300</strain>
    </source>
</reference>
<keyword evidence="3" id="KW-0430">Lectin</keyword>
<dbReference type="AlphaFoldDB" id="A0A5J5EXK1"/>
<comment type="caution">
    <text evidence="3">The sequence shown here is derived from an EMBL/GenBank/DDBJ whole genome shotgun (WGS) entry which is preliminary data.</text>
</comment>
<sequence length="290" mass="32441">MAEAIQNGAVYWITSKASPNLRLELSNGDPSNGTQAQGWQQMTDYAFYNQMWLVELVDGGYWTFRNLRSGTCLDLNGGNPGNGTKVQGWVAMDNNYNQHWAIIQLGGAYWKIKNRGTGTVIDLSGGGNSNGTKIQGWQDMANNPNQAWLFTRMTRTPTQIQALLAQNPRVAPVQFPSYADANYLNLPINLWNLIYAESMIAQNFHWRSEIFDCDDFAFTLKAAVAKHGNDWVRADGTAILCGFMFGRKPNGAHAYNWCLTDSLNQVTFIEPQNGTWSVDAFGYQAYFGVF</sequence>
<dbReference type="Pfam" id="PF18021">
    <property type="entry name" value="Agglutinin_C"/>
    <property type="match status" value="1"/>
</dbReference>